<evidence type="ECO:0000313" key="3">
    <source>
        <dbReference type="Proteomes" id="UP000644507"/>
    </source>
</evidence>
<reference evidence="2" key="2">
    <citation type="submission" date="2020-09" db="EMBL/GenBank/DDBJ databases">
        <authorList>
            <person name="Sun Q."/>
            <person name="Kim S."/>
        </authorList>
    </citation>
    <scope>NUCLEOTIDE SEQUENCE</scope>
    <source>
        <strain evidence="2">KCTC 12988</strain>
    </source>
</reference>
<protein>
    <submittedName>
        <fullName evidence="2">Uncharacterized protein</fullName>
    </submittedName>
</protein>
<evidence type="ECO:0000313" key="2">
    <source>
        <dbReference type="EMBL" id="GHC61692.1"/>
    </source>
</evidence>
<feature type="region of interest" description="Disordered" evidence="1">
    <location>
        <begin position="206"/>
        <end position="245"/>
    </location>
</feature>
<name>A0A918WMZ3_9BACT</name>
<keyword evidence="3" id="KW-1185">Reference proteome</keyword>
<proteinExistence type="predicted"/>
<comment type="caution">
    <text evidence="2">The sequence shown here is derived from an EMBL/GenBank/DDBJ whole genome shotgun (WGS) entry which is preliminary data.</text>
</comment>
<evidence type="ECO:0000256" key="1">
    <source>
        <dbReference type="SAM" id="MobiDB-lite"/>
    </source>
</evidence>
<dbReference type="AlphaFoldDB" id="A0A918WMZ3"/>
<reference evidence="2" key="1">
    <citation type="journal article" date="2014" name="Int. J. Syst. Evol. Microbiol.">
        <title>Complete genome sequence of Corynebacterium casei LMG S-19264T (=DSM 44701T), isolated from a smear-ripened cheese.</title>
        <authorList>
            <consortium name="US DOE Joint Genome Institute (JGI-PGF)"/>
            <person name="Walter F."/>
            <person name="Albersmeier A."/>
            <person name="Kalinowski J."/>
            <person name="Ruckert C."/>
        </authorList>
    </citation>
    <scope>NUCLEOTIDE SEQUENCE</scope>
    <source>
        <strain evidence="2">KCTC 12988</strain>
    </source>
</reference>
<organism evidence="2 3">
    <name type="scientific">Roseibacillus persicicus</name>
    <dbReference type="NCBI Taxonomy" id="454148"/>
    <lineage>
        <taxon>Bacteria</taxon>
        <taxon>Pseudomonadati</taxon>
        <taxon>Verrucomicrobiota</taxon>
        <taxon>Verrucomicrobiia</taxon>
        <taxon>Verrucomicrobiales</taxon>
        <taxon>Verrucomicrobiaceae</taxon>
        <taxon>Roseibacillus</taxon>
    </lineage>
</organism>
<sequence length="245" mass="26235">MNKFASARVCGKQFGKTDPLSQMKTITFLLTLLVSLSSAWAGPILNLDRLGEQLGGWEAKGNRAADYERSGSKYRSWKPEVTPMLDGGLFISMRIDHLRGLFASDDHASLQVTLDSKGNIVSAQSSMAFQGQKITSDAIRLGADAGTEVMGVQQVAKVGTDLLADLSSKLLRENVAEPGRVTFPAVIHHNYNLLCLATGLIGEQHLSGEAPPKAKAAKPEQKPLKVEGDKDAKKTGQKSSLSTAS</sequence>
<feature type="compositionally biased region" description="Basic and acidic residues" evidence="1">
    <location>
        <begin position="217"/>
        <end position="234"/>
    </location>
</feature>
<dbReference type="EMBL" id="BMXI01000014">
    <property type="protein sequence ID" value="GHC61692.1"/>
    <property type="molecule type" value="Genomic_DNA"/>
</dbReference>
<gene>
    <name evidence="2" type="ORF">GCM10007100_31370</name>
</gene>
<accession>A0A918WMZ3</accession>
<dbReference type="Proteomes" id="UP000644507">
    <property type="component" value="Unassembled WGS sequence"/>
</dbReference>